<evidence type="ECO:0000256" key="1">
    <source>
        <dbReference type="SAM" id="MobiDB-lite"/>
    </source>
</evidence>
<sequence length="307" mass="34368">MGKRKDMIHPRFILGDGDHVGLHSLHKRKHKKHKKKHHRDNGHSQTLGTKSVPTFTVVPGVARSQCPLMIVDDDDDSDDDKPSEGVPLEQYRAWLDEDSNLDPSPLPDMDSDSLGKPVDEEEKWLDALEKGELDDNGELKKEIDESLLTARQKALLHKQQNQPLLELPMGYKEKEMTTEMMQKREECARKRRLQAAKKAEEDKNQTIDRLTKTSKAKIKSMRERKSKQAQCPMVRYCDSAQGMGISFPTGVLAPTLASLCPPPLAPVGCGINGCSNLKRYSCSKTGIPLCSLDCYKKNLVLVVESAA</sequence>
<gene>
    <name evidence="3" type="primary">INO80B</name>
    <name evidence="3" type="synonym">LOC115198440</name>
</gene>
<feature type="compositionally biased region" description="Acidic residues" evidence="1">
    <location>
        <begin position="71"/>
        <end position="81"/>
    </location>
</feature>
<dbReference type="InParanoid" id="A0A674BGU1"/>
<organism evidence="3 4">
    <name type="scientific">Salmo trutta</name>
    <name type="common">Brown trout</name>
    <dbReference type="NCBI Taxonomy" id="8032"/>
    <lineage>
        <taxon>Eukaryota</taxon>
        <taxon>Metazoa</taxon>
        <taxon>Chordata</taxon>
        <taxon>Craniata</taxon>
        <taxon>Vertebrata</taxon>
        <taxon>Euteleostomi</taxon>
        <taxon>Actinopterygii</taxon>
        <taxon>Neopterygii</taxon>
        <taxon>Teleostei</taxon>
        <taxon>Protacanthopterygii</taxon>
        <taxon>Salmoniformes</taxon>
        <taxon>Salmonidae</taxon>
        <taxon>Salmoninae</taxon>
        <taxon>Salmo</taxon>
    </lineage>
</organism>
<feature type="region of interest" description="Disordered" evidence="1">
    <location>
        <begin position="70"/>
        <end position="116"/>
    </location>
</feature>
<dbReference type="PANTHER" id="PTHR21561">
    <property type="entry name" value="INO80 COMPLEX SUBUNIT B"/>
    <property type="match status" value="1"/>
</dbReference>
<dbReference type="InterPro" id="IPR007529">
    <property type="entry name" value="Znf_HIT"/>
</dbReference>
<dbReference type="AlphaFoldDB" id="A0A674BGU1"/>
<keyword evidence="4" id="KW-1185">Reference proteome</keyword>
<feature type="domain" description="INO80 complex subunit B-like conserved region" evidence="2">
    <location>
        <begin position="179"/>
        <end position="251"/>
    </location>
</feature>
<dbReference type="GO" id="GO:0006338">
    <property type="term" value="P:chromatin remodeling"/>
    <property type="evidence" value="ECO:0007669"/>
    <property type="project" value="InterPro"/>
</dbReference>
<feature type="compositionally biased region" description="Basic residues" evidence="1">
    <location>
        <begin position="24"/>
        <end position="40"/>
    </location>
</feature>
<dbReference type="GeneTree" id="ENSGT00390000001754"/>
<protein>
    <submittedName>
        <fullName evidence="3">INO80 complex subunit B</fullName>
    </submittedName>
</protein>
<dbReference type="CDD" id="cd23021">
    <property type="entry name" value="zf-HIT_IN80B"/>
    <property type="match status" value="1"/>
</dbReference>
<proteinExistence type="predicted"/>
<dbReference type="Pfam" id="PF04795">
    <property type="entry name" value="PAPA-1"/>
    <property type="match status" value="1"/>
</dbReference>
<feature type="region of interest" description="Disordered" evidence="1">
    <location>
        <begin position="18"/>
        <end position="52"/>
    </location>
</feature>
<dbReference type="SMART" id="SM01406">
    <property type="entry name" value="PAPA-1"/>
    <property type="match status" value="1"/>
</dbReference>
<dbReference type="Ensembl" id="ENSSTUT00000074869.1">
    <property type="protein sequence ID" value="ENSSTUP00000070503.1"/>
    <property type="gene ID" value="ENSSTUG00000030909.1"/>
</dbReference>
<evidence type="ECO:0000259" key="2">
    <source>
        <dbReference type="SMART" id="SM01406"/>
    </source>
</evidence>
<name>A0A674BGU1_SALTR</name>
<dbReference type="InterPro" id="IPR006880">
    <property type="entry name" value="INO80B_C"/>
</dbReference>
<evidence type="ECO:0000313" key="4">
    <source>
        <dbReference type="Proteomes" id="UP000472277"/>
    </source>
</evidence>
<reference evidence="3" key="2">
    <citation type="submission" date="2025-09" db="UniProtKB">
        <authorList>
            <consortium name="Ensembl"/>
        </authorList>
    </citation>
    <scope>IDENTIFICATION</scope>
</reference>
<dbReference type="InterPro" id="IPR029523">
    <property type="entry name" value="INO80B/Ies2"/>
</dbReference>
<reference evidence="3" key="1">
    <citation type="submission" date="2025-08" db="UniProtKB">
        <authorList>
            <consortium name="Ensembl"/>
        </authorList>
    </citation>
    <scope>IDENTIFICATION</scope>
</reference>
<accession>A0A674BGU1</accession>
<dbReference type="OMA" id="HRFIAGN"/>
<feature type="compositionally biased region" description="Polar residues" evidence="1">
    <location>
        <begin position="43"/>
        <end position="52"/>
    </location>
</feature>
<dbReference type="GO" id="GO:0031011">
    <property type="term" value="C:Ino80 complex"/>
    <property type="evidence" value="ECO:0007669"/>
    <property type="project" value="InterPro"/>
</dbReference>
<dbReference type="Proteomes" id="UP000472277">
    <property type="component" value="Chromosome 8"/>
</dbReference>
<dbReference type="PANTHER" id="PTHR21561:SF12">
    <property type="entry name" value="INO80 COMPLEX SUBUNIT B"/>
    <property type="match status" value="1"/>
</dbReference>
<dbReference type="Pfam" id="PF04438">
    <property type="entry name" value="zf-HIT"/>
    <property type="match status" value="1"/>
</dbReference>
<evidence type="ECO:0000313" key="3">
    <source>
        <dbReference type="Ensembl" id="ENSSTUP00000070503.1"/>
    </source>
</evidence>